<dbReference type="InterPro" id="IPR019648">
    <property type="entry name" value="YebY"/>
</dbReference>
<dbReference type="AlphaFoldDB" id="A0A845BUE4"/>
<dbReference type="EMBL" id="WSSB01000003">
    <property type="protein sequence ID" value="MXR36153.1"/>
    <property type="molecule type" value="Genomic_DNA"/>
</dbReference>
<comment type="caution">
    <text evidence="1">The sequence shown here is derived from an EMBL/GenBank/DDBJ whole genome shotgun (WGS) entry which is preliminary data.</text>
</comment>
<dbReference type="Pfam" id="PF10709">
    <property type="entry name" value="DUF2511"/>
    <property type="match status" value="1"/>
</dbReference>
<name>A0A845BUE4_9NEIS</name>
<accession>A0A845BUE4</accession>
<sequence length="141" mass="15200">MSYSLSYSARLARRQARYDLPQRRRTQLGLAIVAASLLLSAGLLLAAGLPKDDMQHVTAMEYGSEWPLTLSGGDLACHDNGAITLKSAEGIEYALNDKALGGGYRAPLAIWKYDEDMASGVNLPLTPLIQRGAQLCRPQPA</sequence>
<dbReference type="Proteomes" id="UP000467214">
    <property type="component" value="Unassembled WGS sequence"/>
</dbReference>
<reference evidence="1 2" key="1">
    <citation type="submission" date="2019-12" db="EMBL/GenBank/DDBJ databases">
        <title>Neisseriaceae gen. nov. sp. Genome sequencing and assembly.</title>
        <authorList>
            <person name="Liu Z."/>
            <person name="Li A."/>
        </authorList>
    </citation>
    <scope>NUCLEOTIDE SEQUENCE [LARGE SCALE GENOMIC DNA]</scope>
    <source>
        <strain evidence="1 2">B2N2-7</strain>
    </source>
</reference>
<dbReference type="RefSeq" id="WP_124736033.1">
    <property type="nucleotide sequence ID" value="NZ_WSSB01000003.1"/>
</dbReference>
<proteinExistence type="predicted"/>
<organism evidence="1 2">
    <name type="scientific">Craterilacuibacter sinensis</name>
    <dbReference type="NCBI Taxonomy" id="2686017"/>
    <lineage>
        <taxon>Bacteria</taxon>
        <taxon>Pseudomonadati</taxon>
        <taxon>Pseudomonadota</taxon>
        <taxon>Betaproteobacteria</taxon>
        <taxon>Neisseriales</taxon>
        <taxon>Neisseriaceae</taxon>
        <taxon>Craterilacuibacter</taxon>
    </lineage>
</organism>
<protein>
    <submittedName>
        <fullName evidence="1">DUF2511 domain-containing protein</fullName>
    </submittedName>
</protein>
<evidence type="ECO:0000313" key="2">
    <source>
        <dbReference type="Proteomes" id="UP000467214"/>
    </source>
</evidence>
<evidence type="ECO:0000313" key="1">
    <source>
        <dbReference type="EMBL" id="MXR36153.1"/>
    </source>
</evidence>
<gene>
    <name evidence="1" type="ORF">GQF02_04075</name>
</gene>
<keyword evidence="2" id="KW-1185">Reference proteome</keyword>